<dbReference type="EMBL" id="JBDZYD010000004">
    <property type="protein sequence ID" value="MEQ0560164.1"/>
    <property type="molecule type" value="Genomic_DNA"/>
</dbReference>
<reference evidence="3 4" key="1">
    <citation type="submission" date="2024-05" db="EMBL/GenBank/DDBJ databases">
        <authorList>
            <person name="Zhao H."/>
            <person name="Xu Y."/>
            <person name="Lin S."/>
            <person name="Spain J.C."/>
            <person name="Zhou N.-Y."/>
        </authorList>
    </citation>
    <scope>NUCLEOTIDE SEQUENCE [LARGE SCALE GENOMIC DNA]</scope>
    <source>
        <strain evidence="3 4">NEAU-NG30</strain>
    </source>
</reference>
<proteinExistence type="predicted"/>
<dbReference type="PANTHER" id="PTHR33744">
    <property type="entry name" value="CARBOHYDRATE DIACID REGULATOR"/>
    <property type="match status" value="1"/>
</dbReference>
<organism evidence="3 4">
    <name type="scientific">Amycolatopsis melonis</name>
    <dbReference type="NCBI Taxonomy" id="3156488"/>
    <lineage>
        <taxon>Bacteria</taxon>
        <taxon>Bacillati</taxon>
        <taxon>Actinomycetota</taxon>
        <taxon>Actinomycetes</taxon>
        <taxon>Pseudonocardiales</taxon>
        <taxon>Pseudonocardiaceae</taxon>
        <taxon>Amycolatopsis</taxon>
    </lineage>
</organism>
<dbReference type="PANTHER" id="PTHR33744:SF7">
    <property type="entry name" value="PUCR FAMILY TRANSCRIPTIONAL REGULATOR"/>
    <property type="match status" value="1"/>
</dbReference>
<dbReference type="InterPro" id="IPR025736">
    <property type="entry name" value="PucR_C-HTH_dom"/>
</dbReference>
<sequence>MKGLLLRLSGLDADAENAVRLIGFFDRLITGRAGLDTLVRSTAELAGCPVGVHAPGQGTSLRADPEIGAPGPPPPGAATRTLEGGVVVWVDRAGTPAPLDDMLLERFAIATAILLEHSGVPRPELGDPALVELLLSADAGAAERSRALHLLGYGPQARLRVVAAIGADGLGGRAAQLGEVRAVLIDGEVPESLRDGGPVGTGRSDGQRLDVGTGRSNGQRLDGGRVDGVSSAAVRASTGLAPATDRTVSGPGPARATNARELPGQLSAALPDGARAGVGPELPGLDAARSWAAARTALRFTAAAEPVVWWERLGSLAAFDGKLGDAELGALPDVQALDRLAGESHGEDILAALSALCATGSARKAAAVLHRHHSTMPARLARAEAVLGFDVDSPGGRFRLHLALMLRRLRDNAGVS</sequence>
<keyword evidence="4" id="KW-1185">Reference proteome</keyword>
<dbReference type="Gene3D" id="1.10.10.2840">
    <property type="entry name" value="PucR C-terminal helix-turn-helix domain"/>
    <property type="match status" value="1"/>
</dbReference>
<dbReference type="InterPro" id="IPR051448">
    <property type="entry name" value="CdaR-like_regulators"/>
</dbReference>
<dbReference type="Proteomes" id="UP001440984">
    <property type="component" value="Unassembled WGS sequence"/>
</dbReference>
<protein>
    <submittedName>
        <fullName evidence="3">Helix-turn-helix domain-containing protein</fullName>
    </submittedName>
</protein>
<evidence type="ECO:0000313" key="4">
    <source>
        <dbReference type="Proteomes" id="UP001440984"/>
    </source>
</evidence>
<comment type="caution">
    <text evidence="3">The sequence shown here is derived from an EMBL/GenBank/DDBJ whole genome shotgun (WGS) entry which is preliminary data.</text>
</comment>
<dbReference type="RefSeq" id="WP_348950788.1">
    <property type="nucleotide sequence ID" value="NZ_JBDZYD010000004.1"/>
</dbReference>
<dbReference type="InterPro" id="IPR042070">
    <property type="entry name" value="PucR_C-HTH_sf"/>
</dbReference>
<feature type="region of interest" description="Disordered" evidence="1">
    <location>
        <begin position="191"/>
        <end position="259"/>
    </location>
</feature>
<evidence type="ECO:0000313" key="3">
    <source>
        <dbReference type="EMBL" id="MEQ0560164.1"/>
    </source>
</evidence>
<name>A0ABV0LCY7_9PSEU</name>
<gene>
    <name evidence="3" type="ORF">ABJI51_13835</name>
</gene>
<feature type="domain" description="PucR C-terminal helix-turn-helix" evidence="2">
    <location>
        <begin position="351"/>
        <end position="405"/>
    </location>
</feature>
<dbReference type="Pfam" id="PF13556">
    <property type="entry name" value="HTH_30"/>
    <property type="match status" value="1"/>
</dbReference>
<evidence type="ECO:0000256" key="1">
    <source>
        <dbReference type="SAM" id="MobiDB-lite"/>
    </source>
</evidence>
<evidence type="ECO:0000259" key="2">
    <source>
        <dbReference type="Pfam" id="PF13556"/>
    </source>
</evidence>
<feature type="region of interest" description="Disordered" evidence="1">
    <location>
        <begin position="56"/>
        <end position="78"/>
    </location>
</feature>
<accession>A0ABV0LCY7</accession>